<dbReference type="InterPro" id="IPR037294">
    <property type="entry name" value="ABC_BtuC-like"/>
</dbReference>
<dbReference type="PANTHER" id="PTHR30477">
    <property type="entry name" value="ABC-TRANSPORTER METAL-BINDING PROTEIN"/>
    <property type="match status" value="1"/>
</dbReference>
<organism evidence="9 10">
    <name type="scientific">Actinoallomurus oryzae</name>
    <dbReference type="NCBI Taxonomy" id="502180"/>
    <lineage>
        <taxon>Bacteria</taxon>
        <taxon>Bacillati</taxon>
        <taxon>Actinomycetota</taxon>
        <taxon>Actinomycetes</taxon>
        <taxon>Streptosporangiales</taxon>
        <taxon>Thermomonosporaceae</taxon>
        <taxon>Actinoallomurus</taxon>
    </lineage>
</organism>
<evidence type="ECO:0000256" key="8">
    <source>
        <dbReference type="SAM" id="Phobius"/>
    </source>
</evidence>
<evidence type="ECO:0000256" key="3">
    <source>
        <dbReference type="ARBA" id="ARBA00022692"/>
    </source>
</evidence>
<feature type="region of interest" description="Disordered" evidence="7">
    <location>
        <begin position="264"/>
        <end position="292"/>
    </location>
</feature>
<keyword evidence="6" id="KW-0813">Transport</keyword>
<reference evidence="10" key="1">
    <citation type="journal article" date="2019" name="Int. J. Syst. Evol. Microbiol.">
        <title>The Global Catalogue of Microorganisms (GCM) 10K type strain sequencing project: providing services to taxonomists for standard genome sequencing and annotation.</title>
        <authorList>
            <consortium name="The Broad Institute Genomics Platform"/>
            <consortium name="The Broad Institute Genome Sequencing Center for Infectious Disease"/>
            <person name="Wu L."/>
            <person name="Ma J."/>
        </authorList>
    </citation>
    <scope>NUCLEOTIDE SEQUENCE [LARGE SCALE GENOMIC DNA]</scope>
    <source>
        <strain evidence="10">JCM 17933</strain>
    </source>
</reference>
<evidence type="ECO:0000256" key="1">
    <source>
        <dbReference type="ARBA" id="ARBA00004141"/>
    </source>
</evidence>
<comment type="subcellular location">
    <subcellularLocation>
        <location evidence="6">Cell membrane</location>
        <topology evidence="6">Multi-pass membrane protein</topology>
    </subcellularLocation>
    <subcellularLocation>
        <location evidence="1">Membrane</location>
        <topology evidence="1">Multi-pass membrane protein</topology>
    </subcellularLocation>
</comment>
<sequence>MTAVDRAIIEAVVLGTVGGLISVQIVLRRLPFFTLAMTHATFPGVVLAAIAGINLYAGGGLFGVLIVLGILALSRRREQDTTTAIGVMLSAGFALGVVLLSAQSGFSKDLSAYTVGQIFTVGDSDLVAVAVVGVLVVALLGVAGRQLTFRAFDPGGYAAAGYRPTVIDIALLLTVEAVIVVAVPAVGAILAVTILVAPAATARLWTHRIPAITAVAVLTGSTGGLIGVLVSNSYDVAAGGAITVVTGALFTLSLAVTTARRARVSRRRSGSRGSVPPLPDRHRGTRRDVPPALPCIGHMSEKRKLLSIRRDR</sequence>
<protein>
    <submittedName>
        <fullName evidence="9">Metal ABC transporter permease</fullName>
    </submittedName>
</protein>
<dbReference type="RefSeq" id="WP_345461497.1">
    <property type="nucleotide sequence ID" value="NZ_BAABHF010000016.1"/>
</dbReference>
<evidence type="ECO:0000256" key="7">
    <source>
        <dbReference type="SAM" id="MobiDB-lite"/>
    </source>
</evidence>
<proteinExistence type="inferred from homology"/>
<keyword evidence="4 8" id="KW-1133">Transmembrane helix</keyword>
<dbReference type="Proteomes" id="UP001500503">
    <property type="component" value="Unassembled WGS sequence"/>
</dbReference>
<dbReference type="SUPFAM" id="SSF81345">
    <property type="entry name" value="ABC transporter involved in vitamin B12 uptake, BtuC"/>
    <property type="match status" value="1"/>
</dbReference>
<comment type="caution">
    <text evidence="9">The sequence shown here is derived from an EMBL/GenBank/DDBJ whole genome shotgun (WGS) entry which is preliminary data.</text>
</comment>
<evidence type="ECO:0000256" key="6">
    <source>
        <dbReference type="RuleBase" id="RU003943"/>
    </source>
</evidence>
<feature type="transmembrane region" description="Helical" evidence="8">
    <location>
        <begin position="236"/>
        <end position="259"/>
    </location>
</feature>
<dbReference type="Pfam" id="PF00950">
    <property type="entry name" value="ABC-3"/>
    <property type="match status" value="1"/>
</dbReference>
<evidence type="ECO:0000313" key="9">
    <source>
        <dbReference type="EMBL" id="GAA4490739.1"/>
    </source>
</evidence>
<gene>
    <name evidence="9" type="ORF">GCM10023191_023390</name>
</gene>
<feature type="transmembrane region" description="Helical" evidence="8">
    <location>
        <begin position="126"/>
        <end position="143"/>
    </location>
</feature>
<feature type="transmembrane region" description="Helical" evidence="8">
    <location>
        <begin position="209"/>
        <end position="230"/>
    </location>
</feature>
<accession>A0ABP8PP01</accession>
<keyword evidence="5 8" id="KW-0472">Membrane</keyword>
<feature type="transmembrane region" description="Helical" evidence="8">
    <location>
        <begin position="47"/>
        <end position="73"/>
    </location>
</feature>
<comment type="similarity">
    <text evidence="2 6">Belongs to the ABC-3 integral membrane protein family.</text>
</comment>
<dbReference type="PANTHER" id="PTHR30477:SF19">
    <property type="entry name" value="METAL ABC TRANSPORTER PERMEASE"/>
    <property type="match status" value="1"/>
</dbReference>
<dbReference type="Gene3D" id="1.10.3470.10">
    <property type="entry name" value="ABC transporter involved in vitamin B12 uptake, BtuC"/>
    <property type="match status" value="1"/>
</dbReference>
<dbReference type="InterPro" id="IPR001626">
    <property type="entry name" value="ABC_TroCD"/>
</dbReference>
<evidence type="ECO:0000256" key="5">
    <source>
        <dbReference type="ARBA" id="ARBA00023136"/>
    </source>
</evidence>
<name>A0ABP8PP01_9ACTN</name>
<keyword evidence="10" id="KW-1185">Reference proteome</keyword>
<feature type="transmembrane region" description="Helical" evidence="8">
    <location>
        <begin position="85"/>
        <end position="106"/>
    </location>
</feature>
<evidence type="ECO:0000256" key="4">
    <source>
        <dbReference type="ARBA" id="ARBA00022989"/>
    </source>
</evidence>
<evidence type="ECO:0000256" key="2">
    <source>
        <dbReference type="ARBA" id="ARBA00008034"/>
    </source>
</evidence>
<evidence type="ECO:0000313" key="10">
    <source>
        <dbReference type="Proteomes" id="UP001500503"/>
    </source>
</evidence>
<keyword evidence="3 6" id="KW-0812">Transmembrane</keyword>
<feature type="transmembrane region" description="Helical" evidence="8">
    <location>
        <begin position="7"/>
        <end position="27"/>
    </location>
</feature>
<dbReference type="EMBL" id="BAABHF010000016">
    <property type="protein sequence ID" value="GAA4490739.1"/>
    <property type="molecule type" value="Genomic_DNA"/>
</dbReference>
<feature type="compositionally biased region" description="Basic and acidic residues" evidence="7">
    <location>
        <begin position="279"/>
        <end position="289"/>
    </location>
</feature>
<feature type="transmembrane region" description="Helical" evidence="8">
    <location>
        <begin position="179"/>
        <end position="197"/>
    </location>
</feature>